<comment type="caution">
    <text evidence="1">The sequence shown here is derived from an EMBL/GenBank/DDBJ whole genome shotgun (WGS) entry which is preliminary data.</text>
</comment>
<dbReference type="EMBL" id="JAJHUN010000009">
    <property type="protein sequence ID" value="KAJ4150033.1"/>
    <property type="molecule type" value="Genomic_DNA"/>
</dbReference>
<evidence type="ECO:0000313" key="2">
    <source>
        <dbReference type="Proteomes" id="UP001144673"/>
    </source>
</evidence>
<accession>A0A9W8UHV2</accession>
<dbReference type="AlphaFoldDB" id="A0A9W8UHV2"/>
<keyword evidence="2" id="KW-1185">Reference proteome</keyword>
<dbReference type="KEGG" id="amus:LMH87_010800"/>
<evidence type="ECO:0000313" key="1">
    <source>
        <dbReference type="EMBL" id="KAJ4150033.1"/>
    </source>
</evidence>
<evidence type="ECO:0008006" key="3">
    <source>
        <dbReference type="Google" id="ProtNLM"/>
    </source>
</evidence>
<protein>
    <recommendedName>
        <fullName evidence="3">Aminoglycoside phosphotransferase domain-containing protein</fullName>
    </recommendedName>
</protein>
<dbReference type="RefSeq" id="XP_056051747.1">
    <property type="nucleotide sequence ID" value="XM_056199837.1"/>
</dbReference>
<dbReference type="SUPFAM" id="SSF56112">
    <property type="entry name" value="Protein kinase-like (PK-like)"/>
    <property type="match status" value="1"/>
</dbReference>
<name>A0A9W8UHV2_AKAMU</name>
<dbReference type="GeneID" id="80897959"/>
<sequence>MADPILISELWDYVTLSRSWNHERITNEAKALELVAQNTDIPVPRLIEHGIHDDARIFIENSVIPRLYGMWSHERGIDGFVMPPSWLVPDTQPPWKGNKAAFKTLPLPGRRYNFQHGDLGAFNIMMDRHTLQIKALLGWEFAGFFPPGLERWPGTFDAAAFRERGAGGLLASGIAEFIPEEYL</sequence>
<dbReference type="InterPro" id="IPR011009">
    <property type="entry name" value="Kinase-like_dom_sf"/>
</dbReference>
<organism evidence="1 2">
    <name type="scientific">Akanthomyces muscarius</name>
    <name type="common">Entomopathogenic fungus</name>
    <name type="synonym">Lecanicillium muscarium</name>
    <dbReference type="NCBI Taxonomy" id="2231603"/>
    <lineage>
        <taxon>Eukaryota</taxon>
        <taxon>Fungi</taxon>
        <taxon>Dikarya</taxon>
        <taxon>Ascomycota</taxon>
        <taxon>Pezizomycotina</taxon>
        <taxon>Sordariomycetes</taxon>
        <taxon>Hypocreomycetidae</taxon>
        <taxon>Hypocreales</taxon>
        <taxon>Cordycipitaceae</taxon>
        <taxon>Akanthomyces</taxon>
    </lineage>
</organism>
<proteinExistence type="predicted"/>
<gene>
    <name evidence="1" type="ORF">LMH87_010800</name>
</gene>
<reference evidence="1" key="1">
    <citation type="journal article" date="2023" name="Access Microbiol">
        <title>De-novo genome assembly for Akanthomyces muscarius, a biocontrol agent of insect agricultural pests.</title>
        <authorList>
            <person name="Erdos Z."/>
            <person name="Studholme D.J."/>
            <person name="Raymond B."/>
            <person name="Sharma M."/>
        </authorList>
    </citation>
    <scope>NUCLEOTIDE SEQUENCE</scope>
    <source>
        <strain evidence="1">Ve6</strain>
    </source>
</reference>
<dbReference type="Proteomes" id="UP001144673">
    <property type="component" value="Chromosome 4"/>
</dbReference>